<keyword evidence="3" id="KW-1185">Reference proteome</keyword>
<accession>A0AAV1PEU2</accession>
<dbReference type="Proteomes" id="UP001314229">
    <property type="component" value="Unassembled WGS sequence"/>
</dbReference>
<organism evidence="2 3">
    <name type="scientific">Scomber scombrus</name>
    <name type="common">Atlantic mackerel</name>
    <name type="synonym">Scomber vernalis</name>
    <dbReference type="NCBI Taxonomy" id="13677"/>
    <lineage>
        <taxon>Eukaryota</taxon>
        <taxon>Metazoa</taxon>
        <taxon>Chordata</taxon>
        <taxon>Craniata</taxon>
        <taxon>Vertebrata</taxon>
        <taxon>Euteleostomi</taxon>
        <taxon>Actinopterygii</taxon>
        <taxon>Neopterygii</taxon>
        <taxon>Teleostei</taxon>
        <taxon>Neoteleostei</taxon>
        <taxon>Acanthomorphata</taxon>
        <taxon>Pelagiaria</taxon>
        <taxon>Scombriformes</taxon>
        <taxon>Scombridae</taxon>
        <taxon>Scomber</taxon>
    </lineage>
</organism>
<dbReference type="AlphaFoldDB" id="A0AAV1PEU2"/>
<dbReference type="EMBL" id="CAWUFR010000153">
    <property type="protein sequence ID" value="CAK6970287.1"/>
    <property type="molecule type" value="Genomic_DNA"/>
</dbReference>
<proteinExistence type="predicted"/>
<evidence type="ECO:0000256" key="1">
    <source>
        <dbReference type="SAM" id="MobiDB-lite"/>
    </source>
</evidence>
<sequence>MAVAGCLSVSDFLRQRRAPEHEIQHLEEDKIDKDIIPLMEDDDLAKYLSSFGDRLALRNFCRTGTALQKHKIGLFEKLRNKQNERKAEDNRKQNAEPGGTSAPTSNKRRKASHRKIEIGWLHCEGGKMKQIRARQGGGTRMVPIGVECGMNEVLQRGKKLFFPDGMSSKGHESGFNFELRDYKQNPVQQDLTVGFIYDTLCMARLRFYIATTAKVIAIEDEDEEVTFGPGSPGGDIDGDDDDTEPFEFVFELQPSPGSSSSFLVMDAPPDELLSTVSHDASSAQPSPVSHDASSAQPSPVSHDASSAQPSPVSHDAQPPATTSQASATRIIEIHHGNCLNELIKEFMDPAVLTQQFVFRRILPDNSVEKGIGEGVVRDVYCAFWEEFYDRCTVGTTVKVPFIRHDFNRETWQAIGRILLSGFYTCQYLPIKLALPLMEDFFHGCVCCDILDSFLNYVSSQDKVILKAALEDFSKVDYNDLMDVLEAYECRKAVNAHTVPQILEEIAHKDLIQKPRYVMDCWKEVTKGMISIDELRAHYEAIKPTPRRVQGLLEFEQVTTAKQQEVVNHLRRQRCNNL</sequence>
<feature type="region of interest" description="Disordered" evidence="1">
    <location>
        <begin position="276"/>
        <end position="325"/>
    </location>
</feature>
<feature type="region of interest" description="Disordered" evidence="1">
    <location>
        <begin position="78"/>
        <end position="112"/>
    </location>
</feature>
<feature type="compositionally biased region" description="Polar residues" evidence="1">
    <location>
        <begin position="276"/>
        <end position="311"/>
    </location>
</feature>
<protein>
    <submittedName>
        <fullName evidence="2">Uncharacterized protein LOC117805870</fullName>
    </submittedName>
</protein>
<evidence type="ECO:0000313" key="2">
    <source>
        <dbReference type="EMBL" id="CAK6970287.1"/>
    </source>
</evidence>
<evidence type="ECO:0000313" key="3">
    <source>
        <dbReference type="Proteomes" id="UP001314229"/>
    </source>
</evidence>
<reference evidence="2 3" key="1">
    <citation type="submission" date="2024-01" db="EMBL/GenBank/DDBJ databases">
        <authorList>
            <person name="Alioto T."/>
            <person name="Alioto T."/>
            <person name="Gomez Garrido J."/>
        </authorList>
    </citation>
    <scope>NUCLEOTIDE SEQUENCE [LARGE SCALE GENOMIC DNA]</scope>
</reference>
<name>A0AAV1PEU2_SCOSC</name>
<feature type="compositionally biased region" description="Basic and acidic residues" evidence="1">
    <location>
        <begin position="78"/>
        <end position="94"/>
    </location>
</feature>
<gene>
    <name evidence="2" type="ORF">FSCOSCO3_A033950</name>
</gene>
<comment type="caution">
    <text evidence="2">The sequence shown here is derived from an EMBL/GenBank/DDBJ whole genome shotgun (WGS) entry which is preliminary data.</text>
</comment>
<feature type="region of interest" description="Disordered" evidence="1">
    <location>
        <begin position="224"/>
        <end position="244"/>
    </location>
</feature>